<evidence type="ECO:0000313" key="2">
    <source>
        <dbReference type="EMBL" id="MBM7656688.1"/>
    </source>
</evidence>
<protein>
    <submittedName>
        <fullName evidence="2">Signal transduction protein with EAL and GGDEF domain</fullName>
    </submittedName>
</protein>
<dbReference type="EMBL" id="JAFBEV010000001">
    <property type="protein sequence ID" value="MBM7656688.1"/>
    <property type="molecule type" value="Genomic_DNA"/>
</dbReference>
<gene>
    <name evidence="2" type="ORF">JOC27_000124</name>
</gene>
<keyword evidence="1" id="KW-1133">Transmembrane helix</keyword>
<dbReference type="RefSeq" id="WP_205005050.1">
    <property type="nucleotide sequence ID" value="NZ_JAFBEV010000001.1"/>
</dbReference>
<evidence type="ECO:0000313" key="3">
    <source>
        <dbReference type="Proteomes" id="UP000823201"/>
    </source>
</evidence>
<evidence type="ECO:0000256" key="1">
    <source>
        <dbReference type="SAM" id="Phobius"/>
    </source>
</evidence>
<comment type="caution">
    <text evidence="2">The sequence shown here is derived from an EMBL/GenBank/DDBJ whole genome shotgun (WGS) entry which is preliminary data.</text>
</comment>
<accession>A0ABS2Q4H9</accession>
<keyword evidence="1" id="KW-0812">Transmembrane</keyword>
<reference evidence="2 3" key="1">
    <citation type="submission" date="2021-01" db="EMBL/GenBank/DDBJ databases">
        <title>Genomic Encyclopedia of Type Strains, Phase IV (KMG-IV): sequencing the most valuable type-strain genomes for metagenomic binning, comparative biology and taxonomic classification.</title>
        <authorList>
            <person name="Goeker M."/>
        </authorList>
    </citation>
    <scope>NUCLEOTIDE SEQUENCE [LARGE SCALE GENOMIC DNA]</scope>
    <source>
        <strain evidence="2 3">DSM 100968</strain>
    </source>
</reference>
<name>A0ABS2Q4H9_9BACL</name>
<sequence length="51" mass="5694">MRTVTLVGALILGGMIVLYTSTGWPSMLAIKIGLLFELILYFIHLLCKRRG</sequence>
<proteinExistence type="predicted"/>
<feature type="transmembrane region" description="Helical" evidence="1">
    <location>
        <begin position="28"/>
        <end position="47"/>
    </location>
</feature>
<dbReference type="Proteomes" id="UP000823201">
    <property type="component" value="Unassembled WGS sequence"/>
</dbReference>
<keyword evidence="3" id="KW-1185">Reference proteome</keyword>
<organism evidence="2 3">
    <name type="scientific">Sporolactobacillus spathodeae</name>
    <dbReference type="NCBI Taxonomy" id="1465502"/>
    <lineage>
        <taxon>Bacteria</taxon>
        <taxon>Bacillati</taxon>
        <taxon>Bacillota</taxon>
        <taxon>Bacilli</taxon>
        <taxon>Bacillales</taxon>
        <taxon>Sporolactobacillaceae</taxon>
        <taxon>Sporolactobacillus</taxon>
    </lineage>
</organism>
<keyword evidence="1" id="KW-0472">Membrane</keyword>